<sequence length="298" mass="35184">MEDFPKEAAKEEIIRNQLRHVRLQIKHNMSVQTDLAPQKFYCSKAINTEEENKDSIQEIIINKTVHELEQWKQQQMESILNKLERKEIDYKNDVKKQWEQLRAEKFRELKVEMHRLRQTMHYKDSVFEIKNKELQIENSRLEKENADLNARNDVLINELKELQSLHLSADELLDFRNDLRKQSARIALVEKSRNNFKEHLIKTSHEINKLKLTCIELQQTAFANSMPKPNKSQTIKDKLNKEKYDKETKGSNDVRITFYVSSGSSTECNEVSGDSLPTNVSVADEKNRMDEIESVYFN</sequence>
<dbReference type="EnsemblMetazoa" id="GBRI015579-RA">
    <property type="protein sequence ID" value="GBRI015579-PA"/>
    <property type="gene ID" value="GBRI015579"/>
</dbReference>
<reference evidence="2" key="2">
    <citation type="submission" date="2020-05" db="UniProtKB">
        <authorList>
            <consortium name="EnsemblMetazoa"/>
        </authorList>
    </citation>
    <scope>IDENTIFICATION</scope>
    <source>
        <strain evidence="2">IAEA</strain>
    </source>
</reference>
<organism evidence="2 3">
    <name type="scientific">Glossina brevipalpis</name>
    <dbReference type="NCBI Taxonomy" id="37001"/>
    <lineage>
        <taxon>Eukaryota</taxon>
        <taxon>Metazoa</taxon>
        <taxon>Ecdysozoa</taxon>
        <taxon>Arthropoda</taxon>
        <taxon>Hexapoda</taxon>
        <taxon>Insecta</taxon>
        <taxon>Pterygota</taxon>
        <taxon>Neoptera</taxon>
        <taxon>Endopterygota</taxon>
        <taxon>Diptera</taxon>
        <taxon>Brachycera</taxon>
        <taxon>Muscomorpha</taxon>
        <taxon>Hippoboscoidea</taxon>
        <taxon>Glossinidae</taxon>
        <taxon>Glossina</taxon>
    </lineage>
</organism>
<dbReference type="VEuPathDB" id="VectorBase:GBRI015579"/>
<feature type="coiled-coil region" evidence="1">
    <location>
        <begin position="129"/>
        <end position="165"/>
    </location>
</feature>
<evidence type="ECO:0000313" key="3">
    <source>
        <dbReference type="Proteomes" id="UP000091820"/>
    </source>
</evidence>
<keyword evidence="1" id="KW-0175">Coiled coil</keyword>
<evidence type="ECO:0000256" key="1">
    <source>
        <dbReference type="SAM" id="Coils"/>
    </source>
</evidence>
<dbReference type="AlphaFoldDB" id="A0A1A9WDF4"/>
<dbReference type="Proteomes" id="UP000091820">
    <property type="component" value="Unassembled WGS sequence"/>
</dbReference>
<dbReference type="STRING" id="37001.A0A1A9WDF4"/>
<name>A0A1A9WDF4_9MUSC</name>
<evidence type="ECO:0000313" key="2">
    <source>
        <dbReference type="EnsemblMetazoa" id="GBRI015579-PA"/>
    </source>
</evidence>
<keyword evidence="3" id="KW-1185">Reference proteome</keyword>
<proteinExistence type="predicted"/>
<accession>A0A1A9WDF4</accession>
<protein>
    <submittedName>
        <fullName evidence="2">Uncharacterized protein</fullName>
    </submittedName>
</protein>
<reference evidence="3" key="1">
    <citation type="submission" date="2014-03" db="EMBL/GenBank/DDBJ databases">
        <authorList>
            <person name="Aksoy S."/>
            <person name="Warren W."/>
            <person name="Wilson R.K."/>
        </authorList>
    </citation>
    <scope>NUCLEOTIDE SEQUENCE [LARGE SCALE GENOMIC DNA]</scope>
    <source>
        <strain evidence="3">IAEA</strain>
    </source>
</reference>